<sequence length="257" mass="28490">MRPLLILSLLPLSVSAAIFPIPQQYDYRITTSQYNPENVINVRTKVGVSTLIQLGDGEFISTPVDGAVSASPSGMGIGDAAAWGMSINGNNIFLKPIGEFPDTNLTVVSNKGRTYSFWLELSDFPHFIVRMVYEKPKTANALKSNVPCYDGLVNFDYEMWGDKELAPQYMWDDGRFTCLKFEDNKELPVAYQVGNDGQESLINYHLEQDVMVLQGTSNELRLRLGESVLGLASSAIKTEGYNDKATSVDAKRVVKDE</sequence>
<dbReference type="CDD" id="cd06911">
    <property type="entry name" value="VirB9_CagX_TrbG"/>
    <property type="match status" value="1"/>
</dbReference>
<dbReference type="Pfam" id="PF03524">
    <property type="entry name" value="CagX"/>
    <property type="match status" value="1"/>
</dbReference>
<dbReference type="EMBL" id="QVMU01000031">
    <property type="protein sequence ID" value="RJX65846.1"/>
    <property type="molecule type" value="Genomic_DNA"/>
</dbReference>
<evidence type="ECO:0000256" key="1">
    <source>
        <dbReference type="ARBA" id="ARBA00006135"/>
    </source>
</evidence>
<dbReference type="InterPro" id="IPR033645">
    <property type="entry name" value="VirB9/CagX/TrbG_C"/>
</dbReference>
<protein>
    <submittedName>
        <fullName evidence="4">Conjugal transfer protein TraH</fullName>
    </submittedName>
</protein>
<comment type="similarity">
    <text evidence="1">Belongs to the TrbG/VirB9 family.</text>
</comment>
<dbReference type="Proteomes" id="UP000273252">
    <property type="component" value="Unassembled WGS sequence"/>
</dbReference>
<feature type="chain" id="PRO_5017307447" evidence="3">
    <location>
        <begin position="17"/>
        <end position="257"/>
    </location>
</feature>
<dbReference type="InterPro" id="IPR010258">
    <property type="entry name" value="Conjugal_tfr_TrbG/VirB9/CagX"/>
</dbReference>
<reference evidence="4 5" key="1">
    <citation type="submission" date="2018-08" db="EMBL/GenBank/DDBJ databases">
        <title>Vibrio isolated from the Eastern China Marginal Seas.</title>
        <authorList>
            <person name="Li Y."/>
        </authorList>
    </citation>
    <scope>NUCLEOTIDE SEQUENCE [LARGE SCALE GENOMIC DNA]</scope>
    <source>
        <strain evidence="4 5">BEI233</strain>
    </source>
</reference>
<organism evidence="4 5">
    <name type="scientific">Vibrio sinensis</name>
    <dbReference type="NCBI Taxonomy" id="2302434"/>
    <lineage>
        <taxon>Bacteria</taxon>
        <taxon>Pseudomonadati</taxon>
        <taxon>Pseudomonadota</taxon>
        <taxon>Gammaproteobacteria</taxon>
        <taxon>Vibrionales</taxon>
        <taxon>Vibrionaceae</taxon>
        <taxon>Vibrio</taxon>
    </lineage>
</organism>
<dbReference type="InterPro" id="IPR038161">
    <property type="entry name" value="VirB9/CagX/TrbG_C_sf"/>
</dbReference>
<accession>A0A3A6Q623</accession>
<dbReference type="AlphaFoldDB" id="A0A3A6Q623"/>
<evidence type="ECO:0000256" key="3">
    <source>
        <dbReference type="SAM" id="SignalP"/>
    </source>
</evidence>
<feature type="signal peptide" evidence="3">
    <location>
        <begin position="1"/>
        <end position="16"/>
    </location>
</feature>
<dbReference type="Gene3D" id="2.60.40.2500">
    <property type="match status" value="1"/>
</dbReference>
<dbReference type="OrthoDB" id="5357875at2"/>
<name>A0A3A6Q623_9VIBR</name>
<evidence type="ECO:0000313" key="5">
    <source>
        <dbReference type="Proteomes" id="UP000273252"/>
    </source>
</evidence>
<evidence type="ECO:0000313" key="4">
    <source>
        <dbReference type="EMBL" id="RJX65846.1"/>
    </source>
</evidence>
<evidence type="ECO:0000256" key="2">
    <source>
        <dbReference type="ARBA" id="ARBA00022729"/>
    </source>
</evidence>
<keyword evidence="5" id="KW-1185">Reference proteome</keyword>
<proteinExistence type="inferred from homology"/>
<comment type="caution">
    <text evidence="4">The sequence shown here is derived from an EMBL/GenBank/DDBJ whole genome shotgun (WGS) entry which is preliminary data.</text>
</comment>
<gene>
    <name evidence="4" type="ORF">DZ860_21025</name>
</gene>
<dbReference type="RefSeq" id="WP_120034953.1">
    <property type="nucleotide sequence ID" value="NZ_QVMU01000031.1"/>
</dbReference>
<keyword evidence="2 3" id="KW-0732">Signal</keyword>